<accession>A0ABT3BK81</accession>
<name>A0ABT3BK81_9RHOB</name>
<dbReference type="RefSeq" id="WP_263846155.1">
    <property type="nucleotide sequence ID" value="NZ_JALIEB010000023.1"/>
</dbReference>
<dbReference type="InterPro" id="IPR058781">
    <property type="entry name" value="HH_AprE-like"/>
</dbReference>
<evidence type="ECO:0000256" key="1">
    <source>
        <dbReference type="ARBA" id="ARBA00004377"/>
    </source>
</evidence>
<evidence type="ECO:0000256" key="3">
    <source>
        <dbReference type="ARBA" id="ARBA00022448"/>
    </source>
</evidence>
<evidence type="ECO:0000313" key="14">
    <source>
        <dbReference type="Proteomes" id="UP001208690"/>
    </source>
</evidence>
<sequence length="436" mass="47989">MMMAAPPPPPPPWRARFPMIVGAVALVILVGGLGYWSVTAQLAGAVISSGKLEVETKRQVIQHPDGGVVGAILARNGDVVEAGQVLVQFDATLLNSEVAIVRGQLNDIAARKARLEAERDDAAEVTFPEALLAQEAEDVAEAVRGQRQLFEARRVSMARESEQLVERRSQYEHEIEGIAAQLEALNTQQVLIAEELRDQMSLLEKGLTQATRVSTLRREEARLQGEIGGLRASSAQLRGSVAEVNIELIKLKTTRREEAITELRELDFREIELTERLLGLNERLSRLSVKSPVNGVIYGSEVFALQSVVQAGAPMMYVVPQDQPMVIEARIDPTNVDQIYRGQEAGLRFTAFEARTTPELIGSVVDFSADAFTDEVTGQPYYAVEVLPAEGELEKLGNNTLIPGMPVEVFIKTNERSPLDYLTKPLTDYFTRSMRG</sequence>
<evidence type="ECO:0000256" key="8">
    <source>
        <dbReference type="ARBA" id="ARBA00023136"/>
    </source>
</evidence>
<dbReference type="EMBL" id="JALIEB010000023">
    <property type="protein sequence ID" value="MCV3273950.1"/>
    <property type="molecule type" value="Genomic_DNA"/>
</dbReference>
<reference evidence="13 14" key="1">
    <citation type="submission" date="2022-04" db="EMBL/GenBank/DDBJ databases">
        <title>Roseobacter sp. WL0113 is a bacterium isolated from neritic sediment.</title>
        <authorList>
            <person name="Wang L."/>
            <person name="He W."/>
            <person name="Zhang D.-F."/>
        </authorList>
    </citation>
    <scope>NUCLEOTIDE SEQUENCE [LARGE SCALE GENOMIC DNA]</scope>
    <source>
        <strain evidence="13 14">WL0113</strain>
    </source>
</reference>
<keyword evidence="8" id="KW-0472">Membrane</keyword>
<evidence type="ECO:0000313" key="13">
    <source>
        <dbReference type="EMBL" id="MCV3273950.1"/>
    </source>
</evidence>
<dbReference type="InterPro" id="IPR050739">
    <property type="entry name" value="MFP"/>
</dbReference>
<comment type="caution">
    <text evidence="13">The sequence shown here is derived from an EMBL/GenBank/DDBJ whole genome shotgun (WGS) entry which is preliminary data.</text>
</comment>
<dbReference type="InterPro" id="IPR010129">
    <property type="entry name" value="T1SS_HlyD"/>
</dbReference>
<evidence type="ECO:0000256" key="10">
    <source>
        <dbReference type="SAM" id="Coils"/>
    </source>
</evidence>
<dbReference type="Gene3D" id="2.40.50.100">
    <property type="match status" value="1"/>
</dbReference>
<feature type="coiled-coil region" evidence="10">
    <location>
        <begin position="168"/>
        <end position="213"/>
    </location>
</feature>
<keyword evidence="14" id="KW-1185">Reference proteome</keyword>
<proteinExistence type="inferred from homology"/>
<dbReference type="Proteomes" id="UP001208690">
    <property type="component" value="Unassembled WGS sequence"/>
</dbReference>
<dbReference type="PANTHER" id="PTHR30386">
    <property type="entry name" value="MEMBRANE FUSION SUBUNIT OF EMRAB-TOLC MULTIDRUG EFFLUX PUMP"/>
    <property type="match status" value="1"/>
</dbReference>
<evidence type="ECO:0000256" key="2">
    <source>
        <dbReference type="ARBA" id="ARBA00009477"/>
    </source>
</evidence>
<dbReference type="PANTHER" id="PTHR30386:SF17">
    <property type="entry name" value="ALKALINE PROTEASE SECRETION PROTEIN APRE"/>
    <property type="match status" value="1"/>
</dbReference>
<feature type="domain" description="AprE-like beta-barrel" evidence="12">
    <location>
        <begin position="325"/>
        <end position="413"/>
    </location>
</feature>
<dbReference type="Pfam" id="PF25994">
    <property type="entry name" value="HH_AprE"/>
    <property type="match status" value="1"/>
</dbReference>
<evidence type="ECO:0000259" key="12">
    <source>
        <dbReference type="Pfam" id="PF26002"/>
    </source>
</evidence>
<comment type="similarity">
    <text evidence="2 9">Belongs to the membrane fusion protein (MFP) (TC 8.A.1) family.</text>
</comment>
<evidence type="ECO:0000259" key="11">
    <source>
        <dbReference type="Pfam" id="PF25994"/>
    </source>
</evidence>
<protein>
    <recommendedName>
        <fullName evidence="9">Membrane fusion protein (MFP) family protein</fullName>
    </recommendedName>
</protein>
<dbReference type="Pfam" id="PF26002">
    <property type="entry name" value="Beta-barrel_AprE"/>
    <property type="match status" value="1"/>
</dbReference>
<keyword evidence="10" id="KW-0175">Coiled coil</keyword>
<organism evidence="13 14">
    <name type="scientific">Roseobacter sinensis</name>
    <dbReference type="NCBI Taxonomy" id="2931391"/>
    <lineage>
        <taxon>Bacteria</taxon>
        <taxon>Pseudomonadati</taxon>
        <taxon>Pseudomonadota</taxon>
        <taxon>Alphaproteobacteria</taxon>
        <taxon>Rhodobacterales</taxon>
        <taxon>Roseobacteraceae</taxon>
        <taxon>Roseobacter</taxon>
    </lineage>
</organism>
<evidence type="ECO:0000256" key="4">
    <source>
        <dbReference type="ARBA" id="ARBA00022475"/>
    </source>
</evidence>
<feature type="domain" description="AprE-like long alpha-helical hairpin" evidence="11">
    <location>
        <begin position="96"/>
        <end position="280"/>
    </location>
</feature>
<keyword evidence="4 9" id="KW-1003">Cell membrane</keyword>
<dbReference type="InterPro" id="IPR058982">
    <property type="entry name" value="Beta-barrel_AprE"/>
</dbReference>
<comment type="subcellular location">
    <subcellularLocation>
        <location evidence="1 9">Cell inner membrane</location>
        <topology evidence="1 9">Single-pass membrane protein</topology>
    </subcellularLocation>
</comment>
<dbReference type="PRINTS" id="PR01490">
    <property type="entry name" value="RTXTOXIND"/>
</dbReference>
<evidence type="ECO:0000256" key="7">
    <source>
        <dbReference type="ARBA" id="ARBA00022989"/>
    </source>
</evidence>
<gene>
    <name evidence="13" type="ORF">MUB52_21150</name>
</gene>
<dbReference type="Gene3D" id="2.40.30.170">
    <property type="match status" value="1"/>
</dbReference>
<evidence type="ECO:0000256" key="9">
    <source>
        <dbReference type="RuleBase" id="RU365093"/>
    </source>
</evidence>
<dbReference type="NCBIfam" id="TIGR01843">
    <property type="entry name" value="type_I_hlyD"/>
    <property type="match status" value="1"/>
</dbReference>
<keyword evidence="6" id="KW-0812">Transmembrane</keyword>
<evidence type="ECO:0000256" key="6">
    <source>
        <dbReference type="ARBA" id="ARBA00022692"/>
    </source>
</evidence>
<keyword evidence="5 9" id="KW-0997">Cell inner membrane</keyword>
<keyword evidence="3 9" id="KW-0813">Transport</keyword>
<evidence type="ECO:0000256" key="5">
    <source>
        <dbReference type="ARBA" id="ARBA00022519"/>
    </source>
</evidence>
<keyword evidence="7" id="KW-1133">Transmembrane helix</keyword>